<proteinExistence type="predicted"/>
<evidence type="ECO:0000313" key="1">
    <source>
        <dbReference type="EMBL" id="JAD24957.1"/>
    </source>
</evidence>
<sequence length="12" mass="1492">MLSWLLVLIFEK</sequence>
<accession>A0A0A8YRE4</accession>
<dbReference type="EMBL" id="GBRH01272938">
    <property type="protein sequence ID" value="JAD24957.1"/>
    <property type="molecule type" value="Transcribed_RNA"/>
</dbReference>
<reference evidence="1" key="1">
    <citation type="submission" date="2014-09" db="EMBL/GenBank/DDBJ databases">
        <authorList>
            <person name="Magalhaes I.L.F."/>
            <person name="Oliveira U."/>
            <person name="Santos F.R."/>
            <person name="Vidigal T.H.D.A."/>
            <person name="Brescovit A.D."/>
            <person name="Santos A.J."/>
        </authorList>
    </citation>
    <scope>NUCLEOTIDE SEQUENCE</scope>
    <source>
        <tissue evidence="1">Shoot tissue taken approximately 20 cm above the soil surface</tissue>
    </source>
</reference>
<organism evidence="1">
    <name type="scientific">Arundo donax</name>
    <name type="common">Giant reed</name>
    <name type="synonym">Donax arundinaceus</name>
    <dbReference type="NCBI Taxonomy" id="35708"/>
    <lineage>
        <taxon>Eukaryota</taxon>
        <taxon>Viridiplantae</taxon>
        <taxon>Streptophyta</taxon>
        <taxon>Embryophyta</taxon>
        <taxon>Tracheophyta</taxon>
        <taxon>Spermatophyta</taxon>
        <taxon>Magnoliopsida</taxon>
        <taxon>Liliopsida</taxon>
        <taxon>Poales</taxon>
        <taxon>Poaceae</taxon>
        <taxon>PACMAD clade</taxon>
        <taxon>Arundinoideae</taxon>
        <taxon>Arundineae</taxon>
        <taxon>Arundo</taxon>
    </lineage>
</organism>
<name>A0A0A8YRE4_ARUDO</name>
<reference evidence="1" key="2">
    <citation type="journal article" date="2015" name="Data Brief">
        <title>Shoot transcriptome of the giant reed, Arundo donax.</title>
        <authorList>
            <person name="Barrero R.A."/>
            <person name="Guerrero F.D."/>
            <person name="Moolhuijzen P."/>
            <person name="Goolsby J.A."/>
            <person name="Tidwell J."/>
            <person name="Bellgard S.E."/>
            <person name="Bellgard M.I."/>
        </authorList>
    </citation>
    <scope>NUCLEOTIDE SEQUENCE</scope>
    <source>
        <tissue evidence="1">Shoot tissue taken approximately 20 cm above the soil surface</tissue>
    </source>
</reference>
<protein>
    <submittedName>
        <fullName evidence="1">Uncharacterized protein</fullName>
    </submittedName>
</protein>